<dbReference type="GO" id="GO:0051082">
    <property type="term" value="F:unfolded protein binding"/>
    <property type="evidence" value="ECO:0007669"/>
    <property type="project" value="TreeGrafter"/>
</dbReference>
<dbReference type="PANTHER" id="PTHR12356:SF19">
    <property type="entry name" value="NUDC DOMAIN-CONTAINING PROTEIN 3"/>
    <property type="match status" value="1"/>
</dbReference>
<dbReference type="AlphaFoldDB" id="A0A8K0KE35"/>
<dbReference type="SUPFAM" id="SSF49764">
    <property type="entry name" value="HSP20-like chaperones"/>
    <property type="match status" value="2"/>
</dbReference>
<dbReference type="InterPro" id="IPR025934">
    <property type="entry name" value="NudC_N_dom"/>
</dbReference>
<evidence type="ECO:0000256" key="1">
    <source>
        <dbReference type="ARBA" id="ARBA00022553"/>
    </source>
</evidence>
<keyword evidence="5" id="KW-1185">Reference proteome</keyword>
<evidence type="ECO:0000313" key="5">
    <source>
        <dbReference type="Proteomes" id="UP000792457"/>
    </source>
</evidence>
<dbReference type="EMBL" id="KZ308622">
    <property type="protein sequence ID" value="KAG8232499.1"/>
    <property type="molecule type" value="Genomic_DNA"/>
</dbReference>
<dbReference type="CDD" id="cd06467">
    <property type="entry name" value="p23_NUDC_like"/>
    <property type="match status" value="1"/>
</dbReference>
<protein>
    <recommendedName>
        <fullName evidence="3">CS domain-containing protein</fullName>
    </recommendedName>
</protein>
<dbReference type="InterPro" id="IPR008978">
    <property type="entry name" value="HSP20-like_chaperone"/>
</dbReference>
<dbReference type="GO" id="GO:0005737">
    <property type="term" value="C:cytoplasm"/>
    <property type="evidence" value="ECO:0007669"/>
    <property type="project" value="TreeGrafter"/>
</dbReference>
<feature type="compositionally biased region" description="Basic and acidic residues" evidence="2">
    <location>
        <begin position="117"/>
        <end position="126"/>
    </location>
</feature>
<reference evidence="4" key="1">
    <citation type="submission" date="2013-04" db="EMBL/GenBank/DDBJ databases">
        <authorList>
            <person name="Qu J."/>
            <person name="Murali S.C."/>
            <person name="Bandaranaike D."/>
            <person name="Bellair M."/>
            <person name="Blankenburg K."/>
            <person name="Chao H."/>
            <person name="Dinh H."/>
            <person name="Doddapaneni H."/>
            <person name="Downs B."/>
            <person name="Dugan-Rocha S."/>
            <person name="Elkadiri S."/>
            <person name="Gnanaolivu R.D."/>
            <person name="Hernandez B."/>
            <person name="Javaid M."/>
            <person name="Jayaseelan J.C."/>
            <person name="Lee S."/>
            <person name="Li M."/>
            <person name="Ming W."/>
            <person name="Munidasa M."/>
            <person name="Muniz J."/>
            <person name="Nguyen L."/>
            <person name="Ongeri F."/>
            <person name="Osuji N."/>
            <person name="Pu L.-L."/>
            <person name="Puazo M."/>
            <person name="Qu C."/>
            <person name="Quiroz J."/>
            <person name="Raj R."/>
            <person name="Weissenberger G."/>
            <person name="Xin Y."/>
            <person name="Zou X."/>
            <person name="Han Y."/>
            <person name="Richards S."/>
            <person name="Worley K."/>
            <person name="Muzny D."/>
            <person name="Gibbs R."/>
        </authorList>
    </citation>
    <scope>NUCLEOTIDE SEQUENCE</scope>
    <source>
        <strain evidence="4">Sampled in the wild</strain>
    </source>
</reference>
<dbReference type="GO" id="GO:0006457">
    <property type="term" value="P:protein folding"/>
    <property type="evidence" value="ECO:0007669"/>
    <property type="project" value="TreeGrafter"/>
</dbReference>
<feature type="domain" description="CS" evidence="3">
    <location>
        <begin position="138"/>
        <end position="236"/>
    </location>
</feature>
<dbReference type="PANTHER" id="PTHR12356">
    <property type="entry name" value="NUCLEAR MOVEMENT PROTEIN NUDC"/>
    <property type="match status" value="1"/>
</dbReference>
<organism evidence="4 5">
    <name type="scientific">Ladona fulva</name>
    <name type="common">Scarce chaser dragonfly</name>
    <name type="synonym">Libellula fulva</name>
    <dbReference type="NCBI Taxonomy" id="123851"/>
    <lineage>
        <taxon>Eukaryota</taxon>
        <taxon>Metazoa</taxon>
        <taxon>Ecdysozoa</taxon>
        <taxon>Arthropoda</taxon>
        <taxon>Hexapoda</taxon>
        <taxon>Insecta</taxon>
        <taxon>Pterygota</taxon>
        <taxon>Palaeoptera</taxon>
        <taxon>Odonata</taxon>
        <taxon>Epiprocta</taxon>
        <taxon>Anisoptera</taxon>
        <taxon>Libelluloidea</taxon>
        <taxon>Libellulidae</taxon>
        <taxon>Ladona</taxon>
    </lineage>
</organism>
<dbReference type="Pfam" id="PF04969">
    <property type="entry name" value="CS"/>
    <property type="match status" value="1"/>
</dbReference>
<feature type="compositionally biased region" description="Polar residues" evidence="2">
    <location>
        <begin position="106"/>
        <end position="116"/>
    </location>
</feature>
<name>A0A8K0KE35_LADFU</name>
<keyword evidence="1" id="KW-0597">Phosphoprotein</keyword>
<dbReference type="InterPro" id="IPR037898">
    <property type="entry name" value="NudC_fam"/>
</dbReference>
<dbReference type="PROSITE" id="PS51203">
    <property type="entry name" value="CS"/>
    <property type="match status" value="1"/>
</dbReference>
<proteinExistence type="predicted"/>
<reference evidence="4" key="2">
    <citation type="submission" date="2017-10" db="EMBL/GenBank/DDBJ databases">
        <title>Ladona fulva Genome sequencing and assembly.</title>
        <authorList>
            <person name="Murali S."/>
            <person name="Richards S."/>
            <person name="Bandaranaike D."/>
            <person name="Bellair M."/>
            <person name="Blankenburg K."/>
            <person name="Chao H."/>
            <person name="Dinh H."/>
            <person name="Doddapaneni H."/>
            <person name="Dugan-Rocha S."/>
            <person name="Elkadiri S."/>
            <person name="Gnanaolivu R."/>
            <person name="Hernandez B."/>
            <person name="Skinner E."/>
            <person name="Javaid M."/>
            <person name="Lee S."/>
            <person name="Li M."/>
            <person name="Ming W."/>
            <person name="Munidasa M."/>
            <person name="Muniz J."/>
            <person name="Nguyen L."/>
            <person name="Hughes D."/>
            <person name="Osuji N."/>
            <person name="Pu L.-L."/>
            <person name="Puazo M."/>
            <person name="Qu C."/>
            <person name="Quiroz J."/>
            <person name="Raj R."/>
            <person name="Weissenberger G."/>
            <person name="Xin Y."/>
            <person name="Zou X."/>
            <person name="Han Y."/>
            <person name="Worley K."/>
            <person name="Muzny D."/>
            <person name="Gibbs R."/>
        </authorList>
    </citation>
    <scope>NUCLEOTIDE SEQUENCE</scope>
    <source>
        <strain evidence="4">Sampled in the wild</strain>
    </source>
</reference>
<evidence type="ECO:0000313" key="4">
    <source>
        <dbReference type="EMBL" id="KAG8232499.1"/>
    </source>
</evidence>
<dbReference type="Gene3D" id="2.60.40.790">
    <property type="match status" value="1"/>
</dbReference>
<dbReference type="InterPro" id="IPR007052">
    <property type="entry name" value="CS_dom"/>
</dbReference>
<dbReference type="OrthoDB" id="515366at2759"/>
<accession>A0A8K0KE35</accession>
<dbReference type="Proteomes" id="UP000792457">
    <property type="component" value="Unassembled WGS sequence"/>
</dbReference>
<evidence type="ECO:0000259" key="3">
    <source>
        <dbReference type="PROSITE" id="PS51203"/>
    </source>
</evidence>
<sequence length="378" mass="43572">MDNKHDQTFMGVLSEEGQVIPFLDSVFGFLYRCTDFFRIQNDPSERLGFPPGIAEQITLKVLRKWDKKARLDDENYYRRRYTSTRDSSPPIQEVVIDSEMCPSEEVTGSESACSSSEHQERDRVESQKFSASDSYNGAVRSGYQWSQTISDLDVQVSVPNWVTKAKQVTVNIESDKLCVKLNGACKSEEADGSEILLVGELSFKTRKEESTWTLIPGKEIHPVKHMKPQGSRTRLNSRFIWSPHRFMVEINNDGCAALREFHINDSLAVEEESTLPAARIHLEKCQERWWESLLTTEEKINLQKIDASRPMDDLPQEEQMKIQELMWVQERKRKGEIDPHHQPVADMLKKAWNQEGSPFKGMEFNPSMINFDGNFMPD</sequence>
<dbReference type="Pfam" id="PF14050">
    <property type="entry name" value="Nudc_N"/>
    <property type="match status" value="1"/>
</dbReference>
<feature type="region of interest" description="Disordered" evidence="2">
    <location>
        <begin position="106"/>
        <end position="131"/>
    </location>
</feature>
<gene>
    <name evidence="4" type="ORF">J437_LFUL011268</name>
</gene>
<comment type="caution">
    <text evidence="4">The sequence shown here is derived from an EMBL/GenBank/DDBJ whole genome shotgun (WGS) entry which is preliminary data.</text>
</comment>
<evidence type="ECO:0000256" key="2">
    <source>
        <dbReference type="SAM" id="MobiDB-lite"/>
    </source>
</evidence>